<name>A0AAV7WVX5_PLEWA</name>
<organism evidence="2 3">
    <name type="scientific">Pleurodeles waltl</name>
    <name type="common">Iberian ribbed newt</name>
    <dbReference type="NCBI Taxonomy" id="8319"/>
    <lineage>
        <taxon>Eukaryota</taxon>
        <taxon>Metazoa</taxon>
        <taxon>Chordata</taxon>
        <taxon>Craniata</taxon>
        <taxon>Vertebrata</taxon>
        <taxon>Euteleostomi</taxon>
        <taxon>Amphibia</taxon>
        <taxon>Batrachia</taxon>
        <taxon>Caudata</taxon>
        <taxon>Salamandroidea</taxon>
        <taxon>Salamandridae</taxon>
        <taxon>Pleurodelinae</taxon>
        <taxon>Pleurodeles</taxon>
    </lineage>
</organism>
<dbReference type="EMBL" id="JANPWB010000001">
    <property type="protein sequence ID" value="KAJ1217243.1"/>
    <property type="molecule type" value="Genomic_DNA"/>
</dbReference>
<sequence>MISRTAPGCAQQLWSTVTGWGTRTLLPRSCFTSSEHFWALKAGPPLHTDSSGIHVRARLQFSLLPISLAQSFFTSPRLRRVWEFFLVSSPRGVLHLHRSDRTGPPTTLWVPHSGMEQFAPMVGTLGGQSHPARARSVTLVPGLKVGRQAAGSSHLFHFQQAPSGAQGSASGSSTGQMLPNSSSSVDGP</sequence>
<comment type="caution">
    <text evidence="2">The sequence shown here is derived from an EMBL/GenBank/DDBJ whole genome shotgun (WGS) entry which is preliminary data.</text>
</comment>
<feature type="compositionally biased region" description="Low complexity" evidence="1">
    <location>
        <begin position="160"/>
        <end position="176"/>
    </location>
</feature>
<keyword evidence="3" id="KW-1185">Reference proteome</keyword>
<proteinExistence type="predicted"/>
<gene>
    <name evidence="2" type="ORF">NDU88_004838</name>
</gene>
<dbReference type="Proteomes" id="UP001066276">
    <property type="component" value="Chromosome 1_1"/>
</dbReference>
<accession>A0AAV7WVX5</accession>
<evidence type="ECO:0000256" key="1">
    <source>
        <dbReference type="SAM" id="MobiDB-lite"/>
    </source>
</evidence>
<feature type="region of interest" description="Disordered" evidence="1">
    <location>
        <begin position="160"/>
        <end position="188"/>
    </location>
</feature>
<reference evidence="2" key="1">
    <citation type="journal article" date="2022" name="bioRxiv">
        <title>Sequencing and chromosome-scale assembly of the giantPleurodeles waltlgenome.</title>
        <authorList>
            <person name="Brown T."/>
            <person name="Elewa A."/>
            <person name="Iarovenko S."/>
            <person name="Subramanian E."/>
            <person name="Araus A.J."/>
            <person name="Petzold A."/>
            <person name="Susuki M."/>
            <person name="Suzuki K.-i.T."/>
            <person name="Hayashi T."/>
            <person name="Toyoda A."/>
            <person name="Oliveira C."/>
            <person name="Osipova E."/>
            <person name="Leigh N.D."/>
            <person name="Simon A."/>
            <person name="Yun M.H."/>
        </authorList>
    </citation>
    <scope>NUCLEOTIDE SEQUENCE</scope>
    <source>
        <strain evidence="2">20211129_DDA</strain>
        <tissue evidence="2">Liver</tissue>
    </source>
</reference>
<dbReference type="AlphaFoldDB" id="A0AAV7WVX5"/>
<evidence type="ECO:0000313" key="3">
    <source>
        <dbReference type="Proteomes" id="UP001066276"/>
    </source>
</evidence>
<evidence type="ECO:0000313" key="2">
    <source>
        <dbReference type="EMBL" id="KAJ1217243.1"/>
    </source>
</evidence>
<feature type="compositionally biased region" description="Polar residues" evidence="1">
    <location>
        <begin position="177"/>
        <end position="188"/>
    </location>
</feature>
<protein>
    <submittedName>
        <fullName evidence="2">Uncharacterized protein</fullName>
    </submittedName>
</protein>